<accession>A0ABW8V0T0</accession>
<organism evidence="1 2">
    <name type="scientific">Tateyamaria armeniaca</name>
    <dbReference type="NCBI Taxonomy" id="2518930"/>
    <lineage>
        <taxon>Bacteria</taxon>
        <taxon>Pseudomonadati</taxon>
        <taxon>Pseudomonadota</taxon>
        <taxon>Alphaproteobacteria</taxon>
        <taxon>Rhodobacterales</taxon>
        <taxon>Roseobacteraceae</taxon>
        <taxon>Tateyamaria</taxon>
    </lineage>
</organism>
<dbReference type="Proteomes" id="UP001627408">
    <property type="component" value="Unassembled WGS sequence"/>
</dbReference>
<protein>
    <recommendedName>
        <fullName evidence="3">DUF922 domain-containing protein</fullName>
    </recommendedName>
</protein>
<evidence type="ECO:0000313" key="2">
    <source>
        <dbReference type="Proteomes" id="UP001627408"/>
    </source>
</evidence>
<sequence length="194" mass="22804">MAGTNVVVTLDFRADNSLKPESWSTMQRFKRDPSDVVFGNAQLEVNAPMIDIDWLNEANLETGMVKLAIRQLSVRIEAKTTMRVFRGVDKTSKCYKHLVVHENKHVKLFKRALTRSVRQYRRALDREKYPDLKKSIELEAREADAFVRRWKMRLETMHLDEMKRMTDGARAFSEKIHTKMEKRRTGSLCLEYQP</sequence>
<dbReference type="EMBL" id="JBHDIY010000002">
    <property type="protein sequence ID" value="MFL4471003.1"/>
    <property type="molecule type" value="Genomic_DNA"/>
</dbReference>
<evidence type="ECO:0000313" key="1">
    <source>
        <dbReference type="EMBL" id="MFL4471003.1"/>
    </source>
</evidence>
<keyword evidence="2" id="KW-1185">Reference proteome</keyword>
<name>A0ABW8V0T0_9RHOB</name>
<dbReference type="RefSeq" id="WP_407592839.1">
    <property type="nucleotide sequence ID" value="NZ_JBHDIY010000002.1"/>
</dbReference>
<comment type="caution">
    <text evidence="1">The sequence shown here is derived from an EMBL/GenBank/DDBJ whole genome shotgun (WGS) entry which is preliminary data.</text>
</comment>
<proteinExistence type="predicted"/>
<evidence type="ECO:0008006" key="3">
    <source>
        <dbReference type="Google" id="ProtNLM"/>
    </source>
</evidence>
<gene>
    <name evidence="1" type="ORF">ACERZ8_14345</name>
</gene>
<reference evidence="1 2" key="1">
    <citation type="submission" date="2024-08" db="EMBL/GenBank/DDBJ databases">
        <title>Tateyamaria sp. nov., isolated from marine algae.</title>
        <authorList>
            <person name="Choi B.J."/>
            <person name="Kim J.M."/>
            <person name="Lee J.K."/>
            <person name="Choi D.G."/>
            <person name="Bayburt H."/>
            <person name="Baek J.H."/>
            <person name="Han D.M."/>
            <person name="Jeon C.O."/>
        </authorList>
    </citation>
    <scope>NUCLEOTIDE SEQUENCE [LARGE SCALE GENOMIC DNA]</scope>
    <source>
        <strain evidence="1 2">KMU-156</strain>
    </source>
</reference>